<proteinExistence type="predicted"/>
<dbReference type="OrthoDB" id="9805710at2"/>
<dbReference type="AlphaFoldDB" id="A0A1I2KZS5"/>
<feature type="domain" description="FAD/NAD(P)-binding" evidence="1">
    <location>
        <begin position="4"/>
        <end position="152"/>
    </location>
</feature>
<sequence>MGKRIVVLGGGTAGTMVANRLARRLMDLIRSGELEILLITRSGRHVYQPGLLSVVFSEAFPEQIVREEKSLVHRDVTLVFDEIRRIRPDQSCVQSRTTEYPYDYLVIATGSRPDFDGVPGLKESARHFYNLEGALRLRDALASMKKGRILVVVEHPHKGPGAPVEFVLMLDDYLRRRGLREGIQLTYAFSDGRIHFLEPVADWALSQFERRGIAHQPFFRLEKVDPFKQRAFTSDGEEHPFDVLIAVPAHRGAPVVMQSGIGDDRGFIPTDRHTLKMEGDDRVYVIGDAANLPIPKGGSAYYQSEIVAQNLVSRLKGLPETSVYDGKGTFFLGSSLREAGFIAYDYGSFPKFAFGSEVLRWIKDMQGPAYWLKVRAIL</sequence>
<organism evidence="2 3">
    <name type="scientific">Planifilum fulgidum</name>
    <dbReference type="NCBI Taxonomy" id="201973"/>
    <lineage>
        <taxon>Bacteria</taxon>
        <taxon>Bacillati</taxon>
        <taxon>Bacillota</taxon>
        <taxon>Bacilli</taxon>
        <taxon>Bacillales</taxon>
        <taxon>Thermoactinomycetaceae</taxon>
        <taxon>Planifilum</taxon>
    </lineage>
</organism>
<dbReference type="Gene3D" id="3.50.50.60">
    <property type="entry name" value="FAD/NAD(P)-binding domain"/>
    <property type="match status" value="2"/>
</dbReference>
<dbReference type="InterPro" id="IPR036188">
    <property type="entry name" value="FAD/NAD-bd_sf"/>
</dbReference>
<gene>
    <name evidence="2" type="ORF">SAMN04488025_10349</name>
</gene>
<evidence type="ECO:0000313" key="2">
    <source>
        <dbReference type="EMBL" id="SFF70551.1"/>
    </source>
</evidence>
<keyword evidence="3" id="KW-1185">Reference proteome</keyword>
<dbReference type="Proteomes" id="UP000198661">
    <property type="component" value="Unassembled WGS sequence"/>
</dbReference>
<dbReference type="PANTHER" id="PTHR43755">
    <property type="match status" value="1"/>
</dbReference>
<dbReference type="STRING" id="201973.SAMN04488025_10349"/>
<dbReference type="EMBL" id="FOOK01000003">
    <property type="protein sequence ID" value="SFF70551.1"/>
    <property type="molecule type" value="Genomic_DNA"/>
</dbReference>
<dbReference type="SUPFAM" id="SSF51905">
    <property type="entry name" value="FAD/NAD(P)-binding domain"/>
    <property type="match status" value="2"/>
</dbReference>
<name>A0A1I2KZS5_9BACL</name>
<dbReference type="RefSeq" id="WP_092035696.1">
    <property type="nucleotide sequence ID" value="NZ_FOOK01000003.1"/>
</dbReference>
<evidence type="ECO:0000259" key="1">
    <source>
        <dbReference type="Pfam" id="PF07992"/>
    </source>
</evidence>
<evidence type="ECO:0000313" key="3">
    <source>
        <dbReference type="Proteomes" id="UP000198661"/>
    </source>
</evidence>
<dbReference type="InterPro" id="IPR023753">
    <property type="entry name" value="FAD/NAD-binding_dom"/>
</dbReference>
<accession>A0A1I2KZS5</accession>
<dbReference type="InterPro" id="IPR052541">
    <property type="entry name" value="SQRD"/>
</dbReference>
<dbReference type="GO" id="GO:0016491">
    <property type="term" value="F:oxidoreductase activity"/>
    <property type="evidence" value="ECO:0007669"/>
    <property type="project" value="InterPro"/>
</dbReference>
<reference evidence="2 3" key="1">
    <citation type="submission" date="2016-10" db="EMBL/GenBank/DDBJ databases">
        <authorList>
            <person name="de Groot N.N."/>
        </authorList>
    </citation>
    <scope>NUCLEOTIDE SEQUENCE [LARGE SCALE GENOMIC DNA]</scope>
    <source>
        <strain evidence="2 3">DSM 44945</strain>
    </source>
</reference>
<dbReference type="PRINTS" id="PR00368">
    <property type="entry name" value="FADPNR"/>
</dbReference>
<dbReference type="PANTHER" id="PTHR43755:SF1">
    <property type="entry name" value="FAD-DEPENDENT PYRIDINE NUCLEOTIDE-DISULPHIDE OXIDOREDUCTASE"/>
    <property type="match status" value="1"/>
</dbReference>
<protein>
    <submittedName>
        <fullName evidence="2">Sulfide:quinone oxidoreductase</fullName>
    </submittedName>
</protein>
<dbReference type="Pfam" id="PF07992">
    <property type="entry name" value="Pyr_redox_2"/>
    <property type="match status" value="1"/>
</dbReference>